<dbReference type="AlphaFoldDB" id="A0A4P7MZH1"/>
<gene>
    <name evidence="1" type="ORF">PoMZ_09344</name>
</gene>
<accession>A0A4P7MZH1</accession>
<protein>
    <submittedName>
        <fullName evidence="1">Uncharacterized protein</fullName>
    </submittedName>
</protein>
<name>A0A4P7MZH1_PYROR</name>
<organism evidence="1 2">
    <name type="scientific">Pyricularia oryzae</name>
    <name type="common">Rice blast fungus</name>
    <name type="synonym">Magnaporthe oryzae</name>
    <dbReference type="NCBI Taxonomy" id="318829"/>
    <lineage>
        <taxon>Eukaryota</taxon>
        <taxon>Fungi</taxon>
        <taxon>Dikarya</taxon>
        <taxon>Ascomycota</taxon>
        <taxon>Pezizomycotina</taxon>
        <taxon>Sordariomycetes</taxon>
        <taxon>Sordariomycetidae</taxon>
        <taxon>Magnaporthales</taxon>
        <taxon>Pyriculariaceae</taxon>
        <taxon>Pyricularia</taxon>
    </lineage>
</organism>
<dbReference type="Proteomes" id="UP000294847">
    <property type="component" value="Chromosome 1"/>
</dbReference>
<dbReference type="EMBL" id="CP034204">
    <property type="protein sequence ID" value="QBZ53656.1"/>
    <property type="molecule type" value="Genomic_DNA"/>
</dbReference>
<sequence>MPSTSAPPTLPPNVSIFSPADPATANALLQGRLFTRITTSTGTEAGRLARALEQHAPGGRGYLLTHHNVVLIFDGAGAGEAVDVEDVHHEHFRLVCLALKEADIGIDVAGCIFDSPEVAQAGFQLDKLSSGSVLVIDLMAGDDDDDSDDGGDDLAVLGKGDMGATLS</sequence>
<evidence type="ECO:0000313" key="2">
    <source>
        <dbReference type="Proteomes" id="UP000294847"/>
    </source>
</evidence>
<evidence type="ECO:0000313" key="1">
    <source>
        <dbReference type="EMBL" id="QBZ53656.1"/>
    </source>
</evidence>
<reference evidence="1 2" key="1">
    <citation type="journal article" date="2019" name="Mol. Biol. Evol.">
        <title>Blast fungal genomes show frequent chromosomal changes, gene gains and losses, and effector gene turnover.</title>
        <authorList>
            <person name="Gomez Luciano L.B."/>
            <person name="Jason Tsai I."/>
            <person name="Chuma I."/>
            <person name="Tosa Y."/>
            <person name="Chen Y.H."/>
            <person name="Li J.Y."/>
            <person name="Li M.Y."/>
            <person name="Jade Lu M.Y."/>
            <person name="Nakayashiki H."/>
            <person name="Li W.H."/>
        </authorList>
    </citation>
    <scope>NUCLEOTIDE SEQUENCE [LARGE SCALE GENOMIC DNA]</scope>
    <source>
        <strain evidence="1">MZ5-1-6</strain>
    </source>
</reference>
<proteinExistence type="predicted"/>